<evidence type="ECO:0000313" key="3">
    <source>
        <dbReference type="Proteomes" id="UP001521137"/>
    </source>
</evidence>
<name>A0ABS9DAK9_9ALTE</name>
<feature type="domain" description="3-keto-alpha-glucoside-1,2-lyase/3-keto-2-hydroxy-glucal hydratase" evidence="1">
    <location>
        <begin position="26"/>
        <end position="212"/>
    </location>
</feature>
<sequence>MKKLILIPALLLGLVGLVQKVSAANWQPLFNGKDLSGWKQLGGKAKFSVQDGVIVGVSEAGTPNSFLATIQDYDDFIFEAEIKVDAGLNSGIQFRSRLNSEYNKNRVHGYQAEVDTSQRKWSGGVFEEAKRGWLYNLTRNQACQQAFDVNAWNHYRIEAIHNKIRTWINKVPCADIIDNQEGFKTGFIAFQVHSIRDKTLAGKVVKMRNPQILTEELHNNHWYTPTDVQQINYQANLLSGKEQSQGWELLWDGKTSEGWKGVQLTGFPEKGWGIEKGELVVYASPKGKRIGGDIVTLDSFSEFELELDFKMTKGANSGVKYFMDPELLKTKGSAIGLEFQILDDEHHPDAKNGHQGNRTVGSLYDLIPAANLSETGRNTKRVKAIDAWNRARIVVKGNTVEHWLNNIKVIEFPRGSQIFKTLVQHSKYHKYANFGEWKSSPILLQDHNDEVRYRSIKIRDLSQ</sequence>
<dbReference type="Pfam" id="PF06439">
    <property type="entry name" value="3keto-disac_hyd"/>
    <property type="match status" value="2"/>
</dbReference>
<dbReference type="Proteomes" id="UP001521137">
    <property type="component" value="Unassembled WGS sequence"/>
</dbReference>
<dbReference type="EMBL" id="JAKGAS010000011">
    <property type="protein sequence ID" value="MCF2949789.1"/>
    <property type="molecule type" value="Genomic_DNA"/>
</dbReference>
<gene>
    <name evidence="2" type="ORF">L0668_16845</name>
</gene>
<feature type="domain" description="3-keto-alpha-glucoside-1,2-lyase/3-keto-2-hydroxy-glucal hydratase" evidence="1">
    <location>
        <begin position="246"/>
        <end position="459"/>
    </location>
</feature>
<evidence type="ECO:0000313" key="2">
    <source>
        <dbReference type="EMBL" id="MCF2949789.1"/>
    </source>
</evidence>
<dbReference type="RefSeq" id="WP_235313892.1">
    <property type="nucleotide sequence ID" value="NZ_JAKGAS010000011.1"/>
</dbReference>
<comment type="caution">
    <text evidence="2">The sequence shown here is derived from an EMBL/GenBank/DDBJ whole genome shotgun (WGS) entry which is preliminary data.</text>
</comment>
<dbReference type="Gene3D" id="2.60.120.560">
    <property type="entry name" value="Exo-inulinase, domain 1"/>
    <property type="match status" value="2"/>
</dbReference>
<evidence type="ECO:0000259" key="1">
    <source>
        <dbReference type="Pfam" id="PF06439"/>
    </source>
</evidence>
<reference evidence="2 3" key="1">
    <citation type="submission" date="2022-01" db="EMBL/GenBank/DDBJ databases">
        <title>Paraglaciecola sp. G1-23.</title>
        <authorList>
            <person name="Jin M.S."/>
            <person name="Han D.M."/>
            <person name="Kim H.M."/>
            <person name="Jeon C.O."/>
        </authorList>
    </citation>
    <scope>NUCLEOTIDE SEQUENCE [LARGE SCALE GENOMIC DNA]</scope>
    <source>
        <strain evidence="2 3">G1-23</strain>
    </source>
</reference>
<proteinExistence type="predicted"/>
<accession>A0ABS9DAK9</accession>
<dbReference type="InterPro" id="IPR010496">
    <property type="entry name" value="AL/BT2_dom"/>
</dbReference>
<protein>
    <submittedName>
        <fullName evidence="2">DUF1080 domain-containing protein</fullName>
    </submittedName>
</protein>
<keyword evidence="3" id="KW-1185">Reference proteome</keyword>
<organism evidence="2 3">
    <name type="scientific">Paraglaciecola algarum</name>
    <dbReference type="NCBI Taxonomy" id="3050085"/>
    <lineage>
        <taxon>Bacteria</taxon>
        <taxon>Pseudomonadati</taxon>
        <taxon>Pseudomonadota</taxon>
        <taxon>Gammaproteobacteria</taxon>
        <taxon>Alteromonadales</taxon>
        <taxon>Alteromonadaceae</taxon>
        <taxon>Paraglaciecola</taxon>
    </lineage>
</organism>